<sequence>MIRAKVFSLRCRRLWKMEIGRWNNKKKNRNSTLPSPAWKGLSGWVCMFPKNKPLCDLQKAVGNLKLRRLLTEGGLFLFISHFPMCSDGSGFILVTKLFPQEILSKFIYQEEVDQKPWSPQNQGPAETDRPISPLC</sequence>
<evidence type="ECO:0000256" key="1">
    <source>
        <dbReference type="SAM" id="MobiDB-lite"/>
    </source>
</evidence>
<accession>A0AAV4N238</accession>
<dbReference type="Proteomes" id="UP001054945">
    <property type="component" value="Unassembled WGS sequence"/>
</dbReference>
<organism evidence="2 3">
    <name type="scientific">Caerostris extrusa</name>
    <name type="common">Bark spider</name>
    <name type="synonym">Caerostris bankana</name>
    <dbReference type="NCBI Taxonomy" id="172846"/>
    <lineage>
        <taxon>Eukaryota</taxon>
        <taxon>Metazoa</taxon>
        <taxon>Ecdysozoa</taxon>
        <taxon>Arthropoda</taxon>
        <taxon>Chelicerata</taxon>
        <taxon>Arachnida</taxon>
        <taxon>Araneae</taxon>
        <taxon>Araneomorphae</taxon>
        <taxon>Entelegynae</taxon>
        <taxon>Araneoidea</taxon>
        <taxon>Araneidae</taxon>
        <taxon>Caerostris</taxon>
    </lineage>
</organism>
<reference evidence="2 3" key="1">
    <citation type="submission" date="2021-06" db="EMBL/GenBank/DDBJ databases">
        <title>Caerostris extrusa draft genome.</title>
        <authorList>
            <person name="Kono N."/>
            <person name="Arakawa K."/>
        </authorList>
    </citation>
    <scope>NUCLEOTIDE SEQUENCE [LARGE SCALE GENOMIC DNA]</scope>
</reference>
<evidence type="ECO:0000313" key="2">
    <source>
        <dbReference type="EMBL" id="GIX78349.1"/>
    </source>
</evidence>
<feature type="region of interest" description="Disordered" evidence="1">
    <location>
        <begin position="114"/>
        <end position="135"/>
    </location>
</feature>
<name>A0AAV4N238_CAEEX</name>
<dbReference type="EMBL" id="BPLR01002834">
    <property type="protein sequence ID" value="GIX78349.1"/>
    <property type="molecule type" value="Genomic_DNA"/>
</dbReference>
<evidence type="ECO:0000313" key="3">
    <source>
        <dbReference type="Proteomes" id="UP001054945"/>
    </source>
</evidence>
<dbReference type="AlphaFoldDB" id="A0AAV4N238"/>
<gene>
    <name evidence="2" type="ORF">CEXT_48451</name>
</gene>
<protein>
    <submittedName>
        <fullName evidence="2">Uncharacterized protein</fullName>
    </submittedName>
</protein>
<comment type="caution">
    <text evidence="2">The sequence shown here is derived from an EMBL/GenBank/DDBJ whole genome shotgun (WGS) entry which is preliminary data.</text>
</comment>
<keyword evidence="3" id="KW-1185">Reference proteome</keyword>
<proteinExistence type="predicted"/>